<dbReference type="GeneID" id="14919957"/>
<keyword evidence="3" id="KW-1185">Reference proteome</keyword>
<keyword evidence="1" id="KW-0812">Transmembrane</keyword>
<keyword evidence="1" id="KW-1133">Transmembrane helix</keyword>
<name>L8H367_ACACF</name>
<gene>
    <name evidence="2" type="ORF">ACA1_007620</name>
</gene>
<sequence>MSSLGCLAEKFSLVATTLLLVGPDDPARLRDFASGWAPGREKGKRMGSESFILSVICLLAVLIVRLAASGDSADGARRQSAAVAVFCEGPCLRNADGSQYECPAAFKSAEYNVATCYVEEGQWGALASNFTSFMIHRDLLSETYSPYVFNDTGRPAACNTASQVDTGPSAKLGLGGCTDHVYYYHPAGGGPSYYSLAIRPANWTNCGGGGAHDNDTDDDRWMGFGIVAIAVAGGVILVVGVAAAVAFVVLRRRASHSQL</sequence>
<proteinExistence type="predicted"/>
<protein>
    <submittedName>
        <fullName evidence="2">Uncharacterized protein</fullName>
    </submittedName>
</protein>
<dbReference type="EMBL" id="KB007935">
    <property type="protein sequence ID" value="ELR19153.1"/>
    <property type="molecule type" value="Genomic_DNA"/>
</dbReference>
<dbReference type="Proteomes" id="UP000011083">
    <property type="component" value="Unassembled WGS sequence"/>
</dbReference>
<dbReference type="AlphaFoldDB" id="L8H367"/>
<organism evidence="2 3">
    <name type="scientific">Acanthamoeba castellanii (strain ATCC 30010 / Neff)</name>
    <dbReference type="NCBI Taxonomy" id="1257118"/>
    <lineage>
        <taxon>Eukaryota</taxon>
        <taxon>Amoebozoa</taxon>
        <taxon>Discosea</taxon>
        <taxon>Longamoebia</taxon>
        <taxon>Centramoebida</taxon>
        <taxon>Acanthamoebidae</taxon>
        <taxon>Acanthamoeba</taxon>
    </lineage>
</organism>
<keyword evidence="1" id="KW-0472">Membrane</keyword>
<reference evidence="2 3" key="1">
    <citation type="journal article" date="2013" name="Genome Biol.">
        <title>Genome of Acanthamoeba castellanii highlights extensive lateral gene transfer and early evolution of tyrosine kinase signaling.</title>
        <authorList>
            <person name="Clarke M."/>
            <person name="Lohan A.J."/>
            <person name="Liu B."/>
            <person name="Lagkouvardos I."/>
            <person name="Roy S."/>
            <person name="Zafar N."/>
            <person name="Bertelli C."/>
            <person name="Schilde C."/>
            <person name="Kianianmomeni A."/>
            <person name="Burglin T.R."/>
            <person name="Frech C."/>
            <person name="Turcotte B."/>
            <person name="Kopec K.O."/>
            <person name="Synnott J.M."/>
            <person name="Choo C."/>
            <person name="Paponov I."/>
            <person name="Finkler A."/>
            <person name="Soon Heng Tan C."/>
            <person name="Hutchins A.P."/>
            <person name="Weinmeier T."/>
            <person name="Rattei T."/>
            <person name="Chu J.S."/>
            <person name="Gimenez G."/>
            <person name="Irimia M."/>
            <person name="Rigden D.J."/>
            <person name="Fitzpatrick D.A."/>
            <person name="Lorenzo-Morales J."/>
            <person name="Bateman A."/>
            <person name="Chiu C.H."/>
            <person name="Tang P."/>
            <person name="Hegemann P."/>
            <person name="Fromm H."/>
            <person name="Raoult D."/>
            <person name="Greub G."/>
            <person name="Miranda-Saavedra D."/>
            <person name="Chen N."/>
            <person name="Nash P."/>
            <person name="Ginger M.L."/>
            <person name="Horn M."/>
            <person name="Schaap P."/>
            <person name="Caler L."/>
            <person name="Loftus B."/>
        </authorList>
    </citation>
    <scope>NUCLEOTIDE SEQUENCE [LARGE SCALE GENOMIC DNA]</scope>
    <source>
        <strain evidence="2 3">Neff</strain>
    </source>
</reference>
<accession>L8H367</accession>
<dbReference type="VEuPathDB" id="AmoebaDB:ACA1_007620"/>
<evidence type="ECO:0000313" key="3">
    <source>
        <dbReference type="Proteomes" id="UP000011083"/>
    </source>
</evidence>
<evidence type="ECO:0000256" key="1">
    <source>
        <dbReference type="SAM" id="Phobius"/>
    </source>
</evidence>
<dbReference type="RefSeq" id="XP_004341226.1">
    <property type="nucleotide sequence ID" value="XM_004341178.1"/>
</dbReference>
<evidence type="ECO:0000313" key="2">
    <source>
        <dbReference type="EMBL" id="ELR19153.1"/>
    </source>
</evidence>
<dbReference type="KEGG" id="acan:ACA1_007620"/>
<feature type="transmembrane region" description="Helical" evidence="1">
    <location>
        <begin position="50"/>
        <end position="68"/>
    </location>
</feature>
<feature type="transmembrane region" description="Helical" evidence="1">
    <location>
        <begin position="221"/>
        <end position="250"/>
    </location>
</feature>